<organism evidence="2 3">
    <name type="scientific">Virgibacillus tibetensis</name>
    <dbReference type="NCBI Taxonomy" id="3042313"/>
    <lineage>
        <taxon>Bacteria</taxon>
        <taxon>Bacillati</taxon>
        <taxon>Bacillota</taxon>
        <taxon>Bacilli</taxon>
        <taxon>Bacillales</taxon>
        <taxon>Bacillaceae</taxon>
        <taxon>Virgibacillus</taxon>
    </lineage>
</organism>
<evidence type="ECO:0000256" key="1">
    <source>
        <dbReference type="SAM" id="Phobius"/>
    </source>
</evidence>
<evidence type="ECO:0000313" key="3">
    <source>
        <dbReference type="Proteomes" id="UP001335737"/>
    </source>
</evidence>
<comment type="caution">
    <text evidence="2">The sequence shown here is derived from an EMBL/GenBank/DDBJ whole genome shotgun (WGS) entry which is preliminary data.</text>
</comment>
<accession>A0ABU6K9R8</accession>
<sequence length="180" mass="19936">MNTEINFLEKQPNKYIAPLLFGIVFALLLASAVGVLMVQKNNAIKSIAMEQETIAEMESLLLDYQSKNAEEQHLKEVQAAMTIIEESSFPTVALYSEVIGLLPTPGQMIDYDLTTTDQFVIEAEFEAIEKVAEYVAALLELGYVSDALLNSVVNMESAYQATLTIYIESEDVVEELGIND</sequence>
<feature type="transmembrane region" description="Helical" evidence="1">
    <location>
        <begin position="15"/>
        <end position="38"/>
    </location>
</feature>
<gene>
    <name evidence="2" type="ORF">QGM71_00340</name>
</gene>
<keyword evidence="1" id="KW-0472">Membrane</keyword>
<proteinExistence type="predicted"/>
<reference evidence="2 3" key="1">
    <citation type="journal article" date="2024" name="Int. J. Syst. Evol. Microbiol.">
        <title>Virgibacillus tibetensis sp. nov., isolated from salt lake on the Tibetan Plateau of China.</title>
        <authorList>
            <person name="Phurbu D."/>
            <person name="Liu Z.-X."/>
            <person name="Wang R."/>
            <person name="Zheng Y.-Y."/>
            <person name="Liu H.-C."/>
            <person name="Zhou Y.-G."/>
            <person name="Yu Y.-J."/>
            <person name="Li A.-H."/>
        </authorList>
    </citation>
    <scope>NUCLEOTIDE SEQUENCE [LARGE SCALE GENOMIC DNA]</scope>
    <source>
        <strain evidence="2 3">C22-A2</strain>
    </source>
</reference>
<name>A0ABU6K9R8_9BACI</name>
<dbReference type="Proteomes" id="UP001335737">
    <property type="component" value="Unassembled WGS sequence"/>
</dbReference>
<dbReference type="EMBL" id="JARZFX010000001">
    <property type="protein sequence ID" value="MEC5421940.1"/>
    <property type="molecule type" value="Genomic_DNA"/>
</dbReference>
<dbReference type="RefSeq" id="WP_327605516.1">
    <property type="nucleotide sequence ID" value="NZ_JARZFX010000001.1"/>
</dbReference>
<protein>
    <submittedName>
        <fullName evidence="2">Uncharacterized protein</fullName>
    </submittedName>
</protein>
<keyword evidence="1" id="KW-0812">Transmembrane</keyword>
<keyword evidence="1" id="KW-1133">Transmembrane helix</keyword>
<keyword evidence="3" id="KW-1185">Reference proteome</keyword>
<evidence type="ECO:0000313" key="2">
    <source>
        <dbReference type="EMBL" id="MEC5421940.1"/>
    </source>
</evidence>